<comment type="caution">
    <text evidence="2">The sequence shown here is derived from an EMBL/GenBank/DDBJ whole genome shotgun (WGS) entry which is preliminary data.</text>
</comment>
<keyword evidence="1" id="KW-1133">Transmembrane helix</keyword>
<feature type="non-terminal residue" evidence="2">
    <location>
        <position position="88"/>
    </location>
</feature>
<dbReference type="EMBL" id="BARS01013078">
    <property type="protein sequence ID" value="GAF93192.1"/>
    <property type="molecule type" value="Genomic_DNA"/>
</dbReference>
<evidence type="ECO:0000256" key="1">
    <source>
        <dbReference type="SAM" id="Phobius"/>
    </source>
</evidence>
<evidence type="ECO:0000313" key="2">
    <source>
        <dbReference type="EMBL" id="GAF93192.1"/>
    </source>
</evidence>
<keyword evidence="1" id="KW-0812">Transmembrane</keyword>
<reference evidence="2" key="1">
    <citation type="journal article" date="2014" name="Front. Microbiol.">
        <title>High frequency of phylogenetically diverse reductive dehalogenase-homologous genes in deep subseafloor sedimentary metagenomes.</title>
        <authorList>
            <person name="Kawai M."/>
            <person name="Futagami T."/>
            <person name="Toyoda A."/>
            <person name="Takaki Y."/>
            <person name="Nishi S."/>
            <person name="Hori S."/>
            <person name="Arai W."/>
            <person name="Tsubouchi T."/>
            <person name="Morono Y."/>
            <person name="Uchiyama I."/>
            <person name="Ito T."/>
            <person name="Fujiyama A."/>
            <person name="Inagaki F."/>
            <person name="Takami H."/>
        </authorList>
    </citation>
    <scope>NUCLEOTIDE SEQUENCE</scope>
    <source>
        <strain evidence="2">Expedition CK06-06</strain>
    </source>
</reference>
<evidence type="ECO:0008006" key="3">
    <source>
        <dbReference type="Google" id="ProtNLM"/>
    </source>
</evidence>
<organism evidence="2">
    <name type="scientific">marine sediment metagenome</name>
    <dbReference type="NCBI Taxonomy" id="412755"/>
    <lineage>
        <taxon>unclassified sequences</taxon>
        <taxon>metagenomes</taxon>
        <taxon>ecological metagenomes</taxon>
    </lineage>
</organism>
<dbReference type="AlphaFoldDB" id="X0TYH8"/>
<protein>
    <recommendedName>
        <fullName evidence="3">Prolipoprotein diacylglyceryl transferase</fullName>
    </recommendedName>
</protein>
<name>X0TYH8_9ZZZZ</name>
<accession>X0TYH8</accession>
<keyword evidence="1" id="KW-0472">Membrane</keyword>
<sequence length="88" mass="9865">MCPVFFRWGSFEISSWAITYMLCVLVGMYVSILIDKQQKLQIGPKRLLIFWLGIIYFAGLGGGKILQMFVLWISGEPVGHAGKAFYGG</sequence>
<feature type="transmembrane region" description="Helical" evidence="1">
    <location>
        <begin position="47"/>
        <end position="73"/>
    </location>
</feature>
<feature type="transmembrane region" description="Helical" evidence="1">
    <location>
        <begin position="13"/>
        <end position="35"/>
    </location>
</feature>
<proteinExistence type="predicted"/>
<gene>
    <name evidence="2" type="ORF">S01H1_22933</name>
</gene>